<keyword evidence="2 5" id="KW-0812">Transmembrane</keyword>
<dbReference type="PANTHER" id="PTHR22776:SF45">
    <property type="entry name" value="CHEMOKINE-LIKE FACTOR"/>
    <property type="match status" value="1"/>
</dbReference>
<feature type="transmembrane region" description="Helical" evidence="6">
    <location>
        <begin position="110"/>
        <end position="131"/>
    </location>
</feature>
<evidence type="ECO:0000256" key="1">
    <source>
        <dbReference type="ARBA" id="ARBA00004141"/>
    </source>
</evidence>
<dbReference type="RefSeq" id="XP_017297066.1">
    <property type="nucleotide sequence ID" value="XM_017441577.1"/>
</dbReference>
<evidence type="ECO:0000259" key="7">
    <source>
        <dbReference type="PROSITE" id="PS51225"/>
    </source>
</evidence>
<feature type="transmembrane region" description="Helical" evidence="6">
    <location>
        <begin position="79"/>
        <end position="104"/>
    </location>
</feature>
<name>A0A3Q2ZSQ3_KRYMA</name>
<evidence type="ECO:0000256" key="4">
    <source>
        <dbReference type="ARBA" id="ARBA00023136"/>
    </source>
</evidence>
<protein>
    <submittedName>
        <fullName evidence="8">Chemokine like factor</fullName>
    </submittedName>
</protein>
<keyword evidence="9" id="KW-1185">Reference proteome</keyword>
<sequence length="148" mass="16507">MSEGNEKTTLDLDTGFLRSRRGIVKVAETVSLFVAFVCFAVASAPKYITATVLEFLVTSLLLLLYLLRLNKKLTFFFWPLVDVFNSVFAAVYLTVLSLTVLTSYTFTGSLVGGVVCLLMVGLLFVDGYMLFNNITFNMQRSQTQNQVN</sequence>
<dbReference type="InterPro" id="IPR008253">
    <property type="entry name" value="Marvel"/>
</dbReference>
<dbReference type="OrthoDB" id="5976667at2759"/>
<feature type="transmembrane region" description="Helical" evidence="6">
    <location>
        <begin position="22"/>
        <end position="42"/>
    </location>
</feature>
<evidence type="ECO:0000256" key="3">
    <source>
        <dbReference type="ARBA" id="ARBA00022989"/>
    </source>
</evidence>
<reference evidence="8" key="1">
    <citation type="submission" date="2025-08" db="UniProtKB">
        <authorList>
            <consortium name="Ensembl"/>
        </authorList>
    </citation>
    <scope>IDENTIFICATION</scope>
</reference>
<dbReference type="GO" id="GO:0016020">
    <property type="term" value="C:membrane"/>
    <property type="evidence" value="ECO:0007669"/>
    <property type="project" value="UniProtKB-SubCell"/>
</dbReference>
<dbReference type="KEGG" id="kmr:108251320"/>
<proteinExistence type="predicted"/>
<evidence type="ECO:0000256" key="6">
    <source>
        <dbReference type="SAM" id="Phobius"/>
    </source>
</evidence>
<feature type="domain" description="MARVEL" evidence="7">
    <location>
        <begin position="16"/>
        <end position="135"/>
    </location>
</feature>
<dbReference type="OMA" id="CVLCIID"/>
<keyword evidence="4 5" id="KW-0472">Membrane</keyword>
<evidence type="ECO:0000313" key="8">
    <source>
        <dbReference type="Ensembl" id="ENSKMAP00000001249.1"/>
    </source>
</evidence>
<evidence type="ECO:0000313" key="9">
    <source>
        <dbReference type="Proteomes" id="UP000264800"/>
    </source>
</evidence>
<dbReference type="PROSITE" id="PS51225">
    <property type="entry name" value="MARVEL"/>
    <property type="match status" value="1"/>
</dbReference>
<feature type="transmembrane region" description="Helical" evidence="6">
    <location>
        <begin position="48"/>
        <end position="67"/>
    </location>
</feature>
<dbReference type="Ensembl" id="ENSKMAT00000001287.1">
    <property type="protein sequence ID" value="ENSKMAP00000001249.1"/>
    <property type="gene ID" value="ENSKMAG00000000996.1"/>
</dbReference>
<evidence type="ECO:0000256" key="5">
    <source>
        <dbReference type="PROSITE-ProRule" id="PRU00581"/>
    </source>
</evidence>
<reference evidence="8" key="2">
    <citation type="submission" date="2025-09" db="UniProtKB">
        <authorList>
            <consortium name="Ensembl"/>
        </authorList>
    </citation>
    <scope>IDENTIFICATION</scope>
</reference>
<dbReference type="STRING" id="37003.ENSKMAP00000001249"/>
<dbReference type="PANTHER" id="PTHR22776">
    <property type="entry name" value="MARVEL-CONTAINING POTENTIAL LIPID RAFT-ASSOCIATED PROTEIN"/>
    <property type="match status" value="1"/>
</dbReference>
<accession>A0A3Q2ZSQ3</accession>
<keyword evidence="3 6" id="KW-1133">Transmembrane helix</keyword>
<dbReference type="Proteomes" id="UP000264800">
    <property type="component" value="Unplaced"/>
</dbReference>
<dbReference type="GeneID" id="108251320"/>
<organism evidence="8 9">
    <name type="scientific">Kryptolebias marmoratus</name>
    <name type="common">Mangrove killifish</name>
    <name type="synonym">Rivulus marmoratus</name>
    <dbReference type="NCBI Taxonomy" id="37003"/>
    <lineage>
        <taxon>Eukaryota</taxon>
        <taxon>Metazoa</taxon>
        <taxon>Chordata</taxon>
        <taxon>Craniata</taxon>
        <taxon>Vertebrata</taxon>
        <taxon>Euteleostomi</taxon>
        <taxon>Actinopterygii</taxon>
        <taxon>Neopterygii</taxon>
        <taxon>Teleostei</taxon>
        <taxon>Neoteleostei</taxon>
        <taxon>Acanthomorphata</taxon>
        <taxon>Ovalentaria</taxon>
        <taxon>Atherinomorphae</taxon>
        <taxon>Cyprinodontiformes</taxon>
        <taxon>Rivulidae</taxon>
        <taxon>Kryptolebias</taxon>
    </lineage>
</organism>
<dbReference type="InterPro" id="IPR050578">
    <property type="entry name" value="MARVEL-CKLF_proteins"/>
</dbReference>
<dbReference type="AlphaFoldDB" id="A0A3Q2ZSQ3"/>
<evidence type="ECO:0000256" key="2">
    <source>
        <dbReference type="ARBA" id="ARBA00022692"/>
    </source>
</evidence>
<dbReference type="GeneTree" id="ENSGT00940000162264"/>
<comment type="subcellular location">
    <subcellularLocation>
        <location evidence="1">Membrane</location>
        <topology evidence="1">Multi-pass membrane protein</topology>
    </subcellularLocation>
</comment>